<proteinExistence type="predicted"/>
<sequence>MYRGRAAQPRRIRGMDADDNVISLWKTEGLVRMVSVPQFGLSQLSIQKRRMEEIQEKIFLHLLEMKWHHAMSHCNKRPLRVGIDVTKLSLRISFESHW</sequence>
<dbReference type="Proteomes" id="UP000886998">
    <property type="component" value="Unassembled WGS sequence"/>
</dbReference>
<evidence type="ECO:0000313" key="1">
    <source>
        <dbReference type="EMBL" id="GFY61660.1"/>
    </source>
</evidence>
<protein>
    <submittedName>
        <fullName evidence="1">Uncharacterized protein</fullName>
    </submittedName>
</protein>
<accession>A0A8X6XWP5</accession>
<gene>
    <name evidence="1" type="ORF">TNIN_230631</name>
</gene>
<comment type="caution">
    <text evidence="1">The sequence shown here is derived from an EMBL/GenBank/DDBJ whole genome shotgun (WGS) entry which is preliminary data.</text>
</comment>
<evidence type="ECO:0000313" key="2">
    <source>
        <dbReference type="Proteomes" id="UP000886998"/>
    </source>
</evidence>
<dbReference type="EMBL" id="BMAV01013756">
    <property type="protein sequence ID" value="GFY61660.1"/>
    <property type="molecule type" value="Genomic_DNA"/>
</dbReference>
<keyword evidence="2" id="KW-1185">Reference proteome</keyword>
<name>A0A8X6XWP5_9ARAC</name>
<organism evidence="1 2">
    <name type="scientific">Trichonephila inaurata madagascariensis</name>
    <dbReference type="NCBI Taxonomy" id="2747483"/>
    <lineage>
        <taxon>Eukaryota</taxon>
        <taxon>Metazoa</taxon>
        <taxon>Ecdysozoa</taxon>
        <taxon>Arthropoda</taxon>
        <taxon>Chelicerata</taxon>
        <taxon>Arachnida</taxon>
        <taxon>Araneae</taxon>
        <taxon>Araneomorphae</taxon>
        <taxon>Entelegynae</taxon>
        <taxon>Araneoidea</taxon>
        <taxon>Nephilidae</taxon>
        <taxon>Trichonephila</taxon>
        <taxon>Trichonephila inaurata</taxon>
    </lineage>
</organism>
<dbReference type="AlphaFoldDB" id="A0A8X6XWP5"/>
<reference evidence="1" key="1">
    <citation type="submission" date="2020-08" db="EMBL/GenBank/DDBJ databases">
        <title>Multicomponent nature underlies the extraordinary mechanical properties of spider dragline silk.</title>
        <authorList>
            <person name="Kono N."/>
            <person name="Nakamura H."/>
            <person name="Mori M."/>
            <person name="Yoshida Y."/>
            <person name="Ohtoshi R."/>
            <person name="Malay A.D."/>
            <person name="Moran D.A.P."/>
            <person name="Tomita M."/>
            <person name="Numata K."/>
            <person name="Arakawa K."/>
        </authorList>
    </citation>
    <scope>NUCLEOTIDE SEQUENCE</scope>
</reference>